<organism evidence="2 3">
    <name type="scientific">Streptomyces camponoticapitis</name>
    <dbReference type="NCBI Taxonomy" id="1616125"/>
    <lineage>
        <taxon>Bacteria</taxon>
        <taxon>Bacillati</taxon>
        <taxon>Actinomycetota</taxon>
        <taxon>Actinomycetes</taxon>
        <taxon>Kitasatosporales</taxon>
        <taxon>Streptomycetaceae</taxon>
        <taxon>Streptomyces</taxon>
    </lineage>
</organism>
<comment type="caution">
    <text evidence="2">The sequence shown here is derived from an EMBL/GenBank/DDBJ whole genome shotgun (WGS) entry which is preliminary data.</text>
</comment>
<reference evidence="3" key="1">
    <citation type="journal article" date="2019" name="Int. J. Syst. Evol. Microbiol.">
        <title>The Global Catalogue of Microorganisms (GCM) 10K type strain sequencing project: providing services to taxonomists for standard genome sequencing and annotation.</title>
        <authorList>
            <consortium name="The Broad Institute Genomics Platform"/>
            <consortium name="The Broad Institute Genome Sequencing Center for Infectious Disease"/>
            <person name="Wu L."/>
            <person name="Ma J."/>
        </authorList>
    </citation>
    <scope>NUCLEOTIDE SEQUENCE [LARGE SCALE GENOMIC DNA]</scope>
    <source>
        <strain evidence="3">CGMCC 4.7275</strain>
    </source>
</reference>
<accession>A0ABQ2E2N8</accession>
<evidence type="ECO:0000313" key="3">
    <source>
        <dbReference type="Proteomes" id="UP000660265"/>
    </source>
</evidence>
<dbReference type="EMBL" id="BMMV01000006">
    <property type="protein sequence ID" value="GGJ90741.1"/>
    <property type="molecule type" value="Genomic_DNA"/>
</dbReference>
<proteinExistence type="predicted"/>
<dbReference type="Proteomes" id="UP000660265">
    <property type="component" value="Unassembled WGS sequence"/>
</dbReference>
<gene>
    <name evidence="2" type="ORF">GCM10011583_22630</name>
</gene>
<evidence type="ECO:0000313" key="2">
    <source>
        <dbReference type="EMBL" id="GGJ90741.1"/>
    </source>
</evidence>
<feature type="region of interest" description="Disordered" evidence="1">
    <location>
        <begin position="50"/>
        <end position="72"/>
    </location>
</feature>
<keyword evidence="3" id="KW-1185">Reference proteome</keyword>
<feature type="compositionally biased region" description="Low complexity" evidence="1">
    <location>
        <begin position="50"/>
        <end position="65"/>
    </location>
</feature>
<protein>
    <submittedName>
        <fullName evidence="2">Uncharacterized protein</fullName>
    </submittedName>
</protein>
<name>A0ABQ2E2N8_9ACTN</name>
<evidence type="ECO:0000256" key="1">
    <source>
        <dbReference type="SAM" id="MobiDB-lite"/>
    </source>
</evidence>
<sequence>MSAESPEPDPFGSVDSVGYDGVLRSSLATMTHHAHLNELGRFRETAAPDWAPRRWPARQPVPAAPGAATPYG</sequence>